<keyword evidence="3" id="KW-1185">Reference proteome</keyword>
<protein>
    <submittedName>
        <fullName evidence="2">GNAT family N-acetyltransferase</fullName>
    </submittedName>
</protein>
<name>A0ABY2XJ87_9GAMM</name>
<dbReference type="SUPFAM" id="SSF55729">
    <property type="entry name" value="Acyl-CoA N-acyltransferases (Nat)"/>
    <property type="match status" value="1"/>
</dbReference>
<dbReference type="InterPro" id="IPR016181">
    <property type="entry name" value="Acyl_CoA_acyltransferase"/>
</dbReference>
<sequence>MQIRNCAIEDIEQVAVIFCEAYAAPPYNETWELANAHAYLQRFFEIDPANCFIAEENGEVTGALFSFSYPWHSGRLTCIQELFVSEACRKQGVARALIQSLKNGGAWLVAHKGSGAADFYQGMGFRTDGPYEFHYGAITS</sequence>
<proteinExistence type="predicted"/>
<gene>
    <name evidence="2" type="ORF">FGS76_14280</name>
</gene>
<dbReference type="CDD" id="cd04301">
    <property type="entry name" value="NAT_SF"/>
    <property type="match status" value="1"/>
</dbReference>
<dbReference type="Gene3D" id="3.40.630.30">
    <property type="match status" value="1"/>
</dbReference>
<dbReference type="InterPro" id="IPR000182">
    <property type="entry name" value="GNAT_dom"/>
</dbReference>
<organism evidence="2 3">
    <name type="scientific">Alloalcanivorax gelatiniphagus</name>
    <dbReference type="NCBI Taxonomy" id="1194167"/>
    <lineage>
        <taxon>Bacteria</taxon>
        <taxon>Pseudomonadati</taxon>
        <taxon>Pseudomonadota</taxon>
        <taxon>Gammaproteobacteria</taxon>
        <taxon>Oceanospirillales</taxon>
        <taxon>Alcanivoracaceae</taxon>
        <taxon>Alloalcanivorax</taxon>
    </lineage>
</organism>
<evidence type="ECO:0000313" key="3">
    <source>
        <dbReference type="Proteomes" id="UP000739180"/>
    </source>
</evidence>
<evidence type="ECO:0000313" key="2">
    <source>
        <dbReference type="EMBL" id="TMW11225.1"/>
    </source>
</evidence>
<dbReference type="PROSITE" id="PS51186">
    <property type="entry name" value="GNAT"/>
    <property type="match status" value="1"/>
</dbReference>
<feature type="domain" description="N-acetyltransferase" evidence="1">
    <location>
        <begin position="1"/>
        <end position="140"/>
    </location>
</feature>
<reference evidence="2 3" key="1">
    <citation type="submission" date="2019-05" db="EMBL/GenBank/DDBJ databases">
        <title>Genome of Alcanivorax gelatiniphagus, an oil degrading marine bacteria.</title>
        <authorList>
            <person name="Kwon K.K."/>
        </authorList>
    </citation>
    <scope>NUCLEOTIDE SEQUENCE [LARGE SCALE GENOMIC DNA]</scope>
    <source>
        <strain evidence="2 3">MEBiC 08158</strain>
    </source>
</reference>
<accession>A0ABY2XJ87</accession>
<dbReference type="Proteomes" id="UP000739180">
    <property type="component" value="Unassembled WGS sequence"/>
</dbReference>
<dbReference type="Pfam" id="PF13508">
    <property type="entry name" value="Acetyltransf_7"/>
    <property type="match status" value="1"/>
</dbReference>
<dbReference type="EMBL" id="VCQT01000044">
    <property type="protein sequence ID" value="TMW11225.1"/>
    <property type="molecule type" value="Genomic_DNA"/>
</dbReference>
<comment type="caution">
    <text evidence="2">The sequence shown here is derived from an EMBL/GenBank/DDBJ whole genome shotgun (WGS) entry which is preliminary data.</text>
</comment>
<evidence type="ECO:0000259" key="1">
    <source>
        <dbReference type="PROSITE" id="PS51186"/>
    </source>
</evidence>
<dbReference type="RefSeq" id="WP_138773325.1">
    <property type="nucleotide sequence ID" value="NZ_JBHSSX010000023.1"/>
</dbReference>